<dbReference type="Proteomes" id="UP000708208">
    <property type="component" value="Unassembled WGS sequence"/>
</dbReference>
<gene>
    <name evidence="1" type="ORF">AFUS01_LOCUS47246</name>
</gene>
<dbReference type="AlphaFoldDB" id="A0A8J2PYN0"/>
<protein>
    <submittedName>
        <fullName evidence="1">Uncharacterized protein</fullName>
    </submittedName>
</protein>
<reference evidence="1" key="1">
    <citation type="submission" date="2021-06" db="EMBL/GenBank/DDBJ databases">
        <authorList>
            <person name="Hodson N. C."/>
            <person name="Mongue J. A."/>
            <person name="Jaron S. K."/>
        </authorList>
    </citation>
    <scope>NUCLEOTIDE SEQUENCE</scope>
</reference>
<accession>A0A8J2PYN0</accession>
<dbReference type="EMBL" id="CAJVCH010571684">
    <property type="protein sequence ID" value="CAG7838259.1"/>
    <property type="molecule type" value="Genomic_DNA"/>
</dbReference>
<comment type="caution">
    <text evidence="1">The sequence shown here is derived from an EMBL/GenBank/DDBJ whole genome shotgun (WGS) entry which is preliminary data.</text>
</comment>
<name>A0A8J2PYN0_9HEXA</name>
<evidence type="ECO:0000313" key="1">
    <source>
        <dbReference type="EMBL" id="CAG7838259.1"/>
    </source>
</evidence>
<evidence type="ECO:0000313" key="2">
    <source>
        <dbReference type="Proteomes" id="UP000708208"/>
    </source>
</evidence>
<keyword evidence="2" id="KW-1185">Reference proteome</keyword>
<organism evidence="1 2">
    <name type="scientific">Allacma fusca</name>
    <dbReference type="NCBI Taxonomy" id="39272"/>
    <lineage>
        <taxon>Eukaryota</taxon>
        <taxon>Metazoa</taxon>
        <taxon>Ecdysozoa</taxon>
        <taxon>Arthropoda</taxon>
        <taxon>Hexapoda</taxon>
        <taxon>Collembola</taxon>
        <taxon>Symphypleona</taxon>
        <taxon>Sminthuridae</taxon>
        <taxon>Allacma</taxon>
    </lineage>
</organism>
<sequence>MEIPHPQIPGENIPVRIGLVWVASRKIKLRGGNTKSGTQLTLAVCFPKQKDYFGFKASHRSYGNFIFHVVVLNAYGNPHASESKYAVVAVLYMILV</sequence>
<proteinExistence type="predicted"/>